<dbReference type="InterPro" id="IPR039498">
    <property type="entry name" value="NTP_transf_5"/>
</dbReference>
<evidence type="ECO:0000256" key="1">
    <source>
        <dbReference type="SAM" id="MobiDB-lite"/>
    </source>
</evidence>
<accession>A0ABU2FIB9</accession>
<dbReference type="Proteomes" id="UP001259659">
    <property type="component" value="Unassembled WGS sequence"/>
</dbReference>
<dbReference type="SUPFAM" id="SSF81301">
    <property type="entry name" value="Nucleotidyltransferase"/>
    <property type="match status" value="1"/>
</dbReference>
<reference evidence="2 3" key="1">
    <citation type="submission" date="2022-06" db="EMBL/GenBank/DDBJ databases">
        <title>Haloarcula sp. a new haloarchaeum isolate from saline soil.</title>
        <authorList>
            <person name="Strakova D."/>
            <person name="Galisteo C."/>
            <person name="Sanchez-Porro C."/>
            <person name="Ventosa A."/>
        </authorList>
    </citation>
    <scope>NUCLEOTIDE SEQUENCE [LARGE SCALE GENOMIC DNA]</scope>
    <source>
        <strain evidence="2 3">S1CR25-12</strain>
    </source>
</reference>
<dbReference type="EMBL" id="JAMQON010000006">
    <property type="protein sequence ID" value="MDS0261455.1"/>
    <property type="molecule type" value="Genomic_DNA"/>
</dbReference>
<keyword evidence="3" id="KW-1185">Reference proteome</keyword>
<comment type="caution">
    <text evidence="2">The sequence shown here is derived from an EMBL/GenBank/DDBJ whole genome shotgun (WGS) entry which is preliminary data.</text>
</comment>
<protein>
    <submittedName>
        <fullName evidence="2">Nucleotidyltransferase family protein</fullName>
    </submittedName>
</protein>
<name>A0ABU2FIB9_9EURY</name>
<evidence type="ECO:0000313" key="3">
    <source>
        <dbReference type="Proteomes" id="UP001259659"/>
    </source>
</evidence>
<gene>
    <name evidence="2" type="ORF">NDI56_18800</name>
</gene>
<proteinExistence type="predicted"/>
<dbReference type="Pfam" id="PF14907">
    <property type="entry name" value="NTP_transf_5"/>
    <property type="match status" value="1"/>
</dbReference>
<dbReference type="Gene3D" id="3.30.460.40">
    <property type="match status" value="1"/>
</dbReference>
<dbReference type="InterPro" id="IPR043519">
    <property type="entry name" value="NT_sf"/>
</dbReference>
<evidence type="ECO:0000313" key="2">
    <source>
        <dbReference type="EMBL" id="MDS0261455.1"/>
    </source>
</evidence>
<feature type="region of interest" description="Disordered" evidence="1">
    <location>
        <begin position="69"/>
        <end position="92"/>
    </location>
</feature>
<dbReference type="RefSeq" id="WP_310921308.1">
    <property type="nucleotide sequence ID" value="NZ_JAMQON010000006.1"/>
</dbReference>
<sequence length="432" mass="49958">MTPSTDYQTARAPEEQLLLDCARTVVGDTAISPEAVDADIDWEALLTLSNRHGTNPLVYRALAEHCTAPSEQPIASSEQETSEQETSERDTELVPAWVLDELRGVANDTSRRNLRYMNELLGVLTMLAEEDIRAVPYRGPVLAKQAYGDVALRRFGDLDLLVERDEIPRIRSLLKDRGYAPRYWQQSTERLSTAQQRAYTRYCRDYPFFNEEKGVEIELHWRVVSVHFPTSLTLDSFWDRTERAEIAGREIPVLSVEDRVLMICVHGSRHHWERLEWLVDLAAVQHQSEIDWAAVARRARRHNCRRMVALGPLLTHELFDIPIPDPVEGLLREDAGMDDIYGTTVEQLFDPDFPQNFATQRIQSRMMERRRDRARFWWRWLTTPDRPDIERLALPSSVSYCYPLVRMLRLCYLAVARVSGRRTAPGSDPDLR</sequence>
<organism evidence="2 3">
    <name type="scientific">Haloarcula saliterrae</name>
    <dbReference type="NCBI Taxonomy" id="2950534"/>
    <lineage>
        <taxon>Archaea</taxon>
        <taxon>Methanobacteriati</taxon>
        <taxon>Methanobacteriota</taxon>
        <taxon>Stenosarchaea group</taxon>
        <taxon>Halobacteria</taxon>
        <taxon>Halobacteriales</taxon>
        <taxon>Haloarculaceae</taxon>
        <taxon>Haloarcula</taxon>
    </lineage>
</organism>